<keyword evidence="2" id="KW-0804">Transcription</keyword>
<evidence type="ECO:0000313" key="4">
    <source>
        <dbReference type="EMBL" id="AOB42336.1"/>
    </source>
</evidence>
<keyword evidence="1" id="KW-0805">Transcription regulation</keyword>
<organism evidence="4">
    <name type="scientific">Acinetobacter baumannii</name>
    <dbReference type="NCBI Taxonomy" id="470"/>
    <lineage>
        <taxon>Bacteria</taxon>
        <taxon>Pseudomonadati</taxon>
        <taxon>Pseudomonadota</taxon>
        <taxon>Gammaproteobacteria</taxon>
        <taxon>Moraxellales</taxon>
        <taxon>Moraxellaceae</taxon>
        <taxon>Acinetobacter</taxon>
        <taxon>Acinetobacter calcoaceticus/baumannii complex</taxon>
    </lineage>
</organism>
<dbReference type="EMBL" id="KX118105">
    <property type="protein sequence ID" value="AOB42336.1"/>
    <property type="molecule type" value="Genomic_DNA"/>
</dbReference>
<reference evidence="4" key="1">
    <citation type="journal article" date="2016" name="Gut Pathog.">
        <title>Genome sequence of OXA-23 producing Acinetobacter baumannii IHIT7853, a carbapenem-resistant strain from a cat belonging to international clone IC1.</title>
        <authorList>
            <person name="Ewers C."/>
            <person name="Klotz P."/>
            <person name="Scheufen S."/>
            <person name="Leidner U."/>
            <person name="Gottig S."/>
            <person name="Semmler T."/>
        </authorList>
    </citation>
    <scope>NUCLEOTIDE SEQUENCE</scope>
    <source>
        <strain evidence="4">IHIT7853</strain>
        <plasmid evidence="4">IHIT7853-OXA-23</plasmid>
    </source>
</reference>
<dbReference type="PATRIC" id="fig|470.2118.peg.3821"/>
<geneLocation type="plasmid" evidence="4">
    <name>IHIT7853-OXA-23</name>
</geneLocation>
<protein>
    <recommendedName>
        <fullName evidence="3">TrfB transcriptional repressor protein domain-containing protein</fullName>
    </recommendedName>
</protein>
<dbReference type="Pfam" id="PF16509">
    <property type="entry name" value="KORA"/>
    <property type="match status" value="1"/>
</dbReference>
<name>A0A1B2RCJ2_ACIBA</name>
<evidence type="ECO:0000259" key="3">
    <source>
        <dbReference type="Pfam" id="PF16509"/>
    </source>
</evidence>
<evidence type="ECO:0000256" key="1">
    <source>
        <dbReference type="ARBA" id="ARBA00023015"/>
    </source>
</evidence>
<dbReference type="InterPro" id="IPR053721">
    <property type="entry name" value="Fimbrial_Adhesin_Reg"/>
</dbReference>
<dbReference type="Gene3D" id="1.10.10.2690">
    <property type="match status" value="1"/>
</dbReference>
<keyword evidence="4" id="KW-0614">Plasmid</keyword>
<dbReference type="AlphaFoldDB" id="A0A1B2RCJ2"/>
<evidence type="ECO:0000256" key="2">
    <source>
        <dbReference type="ARBA" id="ARBA00023163"/>
    </source>
</evidence>
<sequence>MAGKSIYPNAITSEQWDDLLPCLDSMLDRTKTYCKEVLVNGKSVAEVAKKYDLQRQVVNKSVSKVYAIFSKKNAGKKDWVKLTIFVPKNVAQEILEIEKREHQSIGLNKSM</sequence>
<feature type="domain" description="TrfB transcriptional repressor protein" evidence="3">
    <location>
        <begin position="11"/>
        <end position="92"/>
    </location>
</feature>
<proteinExistence type="predicted"/>
<dbReference type="InterPro" id="IPR032428">
    <property type="entry name" value="TrfB"/>
</dbReference>
<dbReference type="RefSeq" id="WP_000907590.1">
    <property type="nucleotide sequence ID" value="NZ_CAUZIA010000052.1"/>
</dbReference>
<accession>A0A1B2RCJ2</accession>